<dbReference type="Proteomes" id="UP001220217">
    <property type="component" value="Chromosome"/>
</dbReference>
<evidence type="ECO:0000259" key="1">
    <source>
        <dbReference type="PROSITE" id="PS50206"/>
    </source>
</evidence>
<gene>
    <name evidence="2" type="ORF">PWO00_09325</name>
</gene>
<dbReference type="Pfam" id="PF00581">
    <property type="entry name" value="Rhodanese"/>
    <property type="match status" value="1"/>
</dbReference>
<feature type="domain" description="Rhodanese" evidence="1">
    <location>
        <begin position="15"/>
        <end position="98"/>
    </location>
</feature>
<dbReference type="InterPro" id="IPR036873">
    <property type="entry name" value="Rhodanese-like_dom_sf"/>
</dbReference>
<dbReference type="AlphaFoldDB" id="A0ABD7X0L9"/>
<reference evidence="2 3" key="1">
    <citation type="submission" date="2023-02" db="EMBL/GenBank/DDBJ databases">
        <title>Complete genome sequence of Priestia aryabhattai G5MAi6, a methanol-tolerant strain isolated from tap water in Hong Kong.</title>
        <authorList>
            <person name="Leung K.M."/>
            <person name="Lai G.K.K."/>
            <person name="Griffin S.D.J."/>
        </authorList>
    </citation>
    <scope>NUCLEOTIDE SEQUENCE [LARGE SCALE GENOMIC DNA]</scope>
    <source>
        <strain evidence="2 3">G5MAi6</strain>
    </source>
</reference>
<accession>A0ABD7X0L9</accession>
<evidence type="ECO:0000313" key="3">
    <source>
        <dbReference type="Proteomes" id="UP001220217"/>
    </source>
</evidence>
<dbReference type="PROSITE" id="PS50206">
    <property type="entry name" value="RHODANESE_3"/>
    <property type="match status" value="1"/>
</dbReference>
<name>A0ABD7X0L9_PRIAR</name>
<dbReference type="PANTHER" id="PTHR43031">
    <property type="entry name" value="FAD-DEPENDENT OXIDOREDUCTASE"/>
    <property type="match status" value="1"/>
</dbReference>
<dbReference type="Gene3D" id="3.40.250.10">
    <property type="entry name" value="Rhodanese-like domain"/>
    <property type="match status" value="1"/>
</dbReference>
<dbReference type="InterPro" id="IPR050229">
    <property type="entry name" value="GlpE_sulfurtransferase"/>
</dbReference>
<evidence type="ECO:0000313" key="2">
    <source>
        <dbReference type="EMBL" id="WEA46145.1"/>
    </source>
</evidence>
<dbReference type="EMBL" id="CP118718">
    <property type="protein sequence ID" value="WEA46145.1"/>
    <property type="molecule type" value="Genomic_DNA"/>
</dbReference>
<dbReference type="InterPro" id="IPR001763">
    <property type="entry name" value="Rhodanese-like_dom"/>
</dbReference>
<dbReference type="PANTHER" id="PTHR43031:SF17">
    <property type="entry name" value="SULFURTRANSFERASE YTWF-RELATED"/>
    <property type="match status" value="1"/>
</dbReference>
<dbReference type="CDD" id="cd00158">
    <property type="entry name" value="RHOD"/>
    <property type="match status" value="1"/>
</dbReference>
<organism evidence="2 3">
    <name type="scientific">Priestia aryabhattai</name>
    <name type="common">Bacillus aryabhattai</name>
    <dbReference type="NCBI Taxonomy" id="412384"/>
    <lineage>
        <taxon>Bacteria</taxon>
        <taxon>Bacillati</taxon>
        <taxon>Bacillota</taxon>
        <taxon>Bacilli</taxon>
        <taxon>Bacillales</taxon>
        <taxon>Bacillaceae</taxon>
        <taxon>Priestia</taxon>
    </lineage>
</organism>
<proteinExistence type="predicted"/>
<dbReference type="SUPFAM" id="SSF52821">
    <property type="entry name" value="Rhodanese/Cell cycle control phosphatase"/>
    <property type="match status" value="1"/>
</dbReference>
<sequence length="98" mass="11138">MKEITPQEVEQLLDKEKPVKVLDVREVEEVKVGKIANALHIPLPLLEFRMHELDKSTEYIVVCRSGGRSSMATRLLEKHGYNVTNMNGGMMEWKGSTV</sequence>
<dbReference type="RefSeq" id="WP_221816463.1">
    <property type="nucleotide sequence ID" value="NZ_CP118718.1"/>
</dbReference>
<protein>
    <submittedName>
        <fullName evidence="2">Rhodanese-like domain-containing protein</fullName>
    </submittedName>
</protein>
<dbReference type="SMART" id="SM00450">
    <property type="entry name" value="RHOD"/>
    <property type="match status" value="1"/>
</dbReference>